<name>A0AB35C1Q1_9GAMM</name>
<reference evidence="1" key="1">
    <citation type="submission" date="2021-03" db="EMBL/GenBank/DDBJ databases">
        <title>Identification and antibiotic profiling of Wohlfahrtiimonas chitiniclastica, an underestimated human pathogen.</title>
        <authorList>
            <person name="Kopf A."/>
            <person name="Bunk B."/>
            <person name="Coldewey S."/>
            <person name="Gunzer F."/>
            <person name="Riedel T."/>
            <person name="Schroettner P."/>
        </authorList>
    </citation>
    <scope>NUCLEOTIDE SEQUENCE</scope>
    <source>
        <strain evidence="1">DSM 100917</strain>
    </source>
</reference>
<dbReference type="RefSeq" id="WP_213403920.1">
    <property type="nucleotide sequence ID" value="NZ_JAGIBT010000005.1"/>
</dbReference>
<gene>
    <name evidence="1" type="ORF">J7561_05945</name>
</gene>
<evidence type="ECO:0008006" key="3">
    <source>
        <dbReference type="Google" id="ProtNLM"/>
    </source>
</evidence>
<evidence type="ECO:0000313" key="2">
    <source>
        <dbReference type="Proteomes" id="UP000680020"/>
    </source>
</evidence>
<accession>A0AB35C1Q1</accession>
<dbReference type="Proteomes" id="UP000680020">
    <property type="component" value="Unassembled WGS sequence"/>
</dbReference>
<proteinExistence type="predicted"/>
<protein>
    <recommendedName>
        <fullName evidence="3">Glycosyltransferase subfamily 4-like N-terminal domain-containing protein</fullName>
    </recommendedName>
</protein>
<evidence type="ECO:0000313" key="1">
    <source>
        <dbReference type="EMBL" id="MBS7824745.1"/>
    </source>
</evidence>
<organism evidence="1 2">
    <name type="scientific">Wohlfahrtiimonas chitiniclastica</name>
    <dbReference type="NCBI Taxonomy" id="400946"/>
    <lineage>
        <taxon>Bacteria</taxon>
        <taxon>Pseudomonadati</taxon>
        <taxon>Pseudomonadota</taxon>
        <taxon>Gammaproteobacteria</taxon>
        <taxon>Cardiobacteriales</taxon>
        <taxon>Ignatzschineriaceae</taxon>
        <taxon>Wohlfahrtiimonas</taxon>
    </lineage>
</organism>
<comment type="caution">
    <text evidence="1">The sequence shown here is derived from an EMBL/GenBank/DDBJ whole genome shotgun (WGS) entry which is preliminary data.</text>
</comment>
<dbReference type="AlphaFoldDB" id="A0AB35C1Q1"/>
<dbReference type="EMBL" id="JAGIBU010000004">
    <property type="protein sequence ID" value="MBS7824745.1"/>
    <property type="molecule type" value="Genomic_DNA"/>
</dbReference>
<sequence>MKIGILTLPIAENYGGILQALALYQFLSRKGHDVTLIYKNGQQGKIWKEVVRSILLALPAHNLFNVKANFQAMKGIKERTALHKSFIHDEIPNISPPLYYNSRTSKLY</sequence>